<organism evidence="11 13">
    <name type="scientific">Bursaphelenchus xylophilus</name>
    <name type="common">Pinewood nematode worm</name>
    <name type="synonym">Aphelenchoides xylophilus</name>
    <dbReference type="NCBI Taxonomy" id="6326"/>
    <lineage>
        <taxon>Eukaryota</taxon>
        <taxon>Metazoa</taxon>
        <taxon>Ecdysozoa</taxon>
        <taxon>Nematoda</taxon>
        <taxon>Chromadorea</taxon>
        <taxon>Rhabditida</taxon>
        <taxon>Tylenchina</taxon>
        <taxon>Tylenchomorpha</taxon>
        <taxon>Aphelenchoidea</taxon>
        <taxon>Aphelenchoididae</taxon>
        <taxon>Bursaphelenchus</taxon>
    </lineage>
</organism>
<reference evidence="10" key="2">
    <citation type="submission" date="2020-09" db="EMBL/GenBank/DDBJ databases">
        <authorList>
            <person name="Kikuchi T."/>
        </authorList>
    </citation>
    <scope>NUCLEOTIDE SEQUENCE</scope>
    <source>
        <strain evidence="10">Ka4C1</strain>
    </source>
</reference>
<dbReference type="Gene3D" id="3.40.50.1240">
    <property type="entry name" value="Phosphoglycerate mutase-like"/>
    <property type="match status" value="1"/>
</dbReference>
<dbReference type="GO" id="GO:0003993">
    <property type="term" value="F:acid phosphatase activity"/>
    <property type="evidence" value="ECO:0007669"/>
    <property type="project" value="UniProtKB-EC"/>
</dbReference>
<dbReference type="InterPro" id="IPR029033">
    <property type="entry name" value="His_PPase_superfam"/>
</dbReference>
<dbReference type="WBParaSite" id="BXY_1079100.1">
    <property type="protein sequence ID" value="BXY_1079100.1"/>
    <property type="gene ID" value="BXY_1079100"/>
</dbReference>
<dbReference type="PANTHER" id="PTHR11567:SF211">
    <property type="entry name" value="PROSTATIC ACID PHOSPHATASE"/>
    <property type="match status" value="1"/>
</dbReference>
<evidence type="ECO:0000256" key="9">
    <source>
        <dbReference type="SAM" id="SignalP"/>
    </source>
</evidence>
<comment type="similarity">
    <text evidence="2">Belongs to the histidine acid phosphatase family.</text>
</comment>
<name>A0A1I7SCN9_BURXY</name>
<evidence type="ECO:0000256" key="8">
    <source>
        <dbReference type="SAM" id="Phobius"/>
    </source>
</evidence>
<reference evidence="13" key="1">
    <citation type="submission" date="2016-11" db="UniProtKB">
        <authorList>
            <consortium name="WormBaseParasite"/>
        </authorList>
    </citation>
    <scope>IDENTIFICATION</scope>
</reference>
<sequence>MLLRLVATALVFQLANGFIDQFVHLPLIPVTKDVGEGKLVFLQAVWRHGDRTPLVSLRNDNNTWPGTRGELTTRGMSDQVVLGEKLRTRYIEKLRFLGKRYTSKEIHVRSTDVNRTLISAMANMIGFYKDAKADEDYPDHPLWPAGFVPVPVHTEDYAYDYVGNVDRHCPRTVALTKLLQTTPHYSNISESNKEFLDEISELSGIKLRIDNLFLVHDNLLITKRYNKPWPEGFTDEIYEKISSLKAEADKALFGVGYEEHEGVDLSLELAKIRGGPLLSHFVEQIQNKVLCATKPFKDQTAGEKRVCRWMKPLKYHAISAHDMTIAGLFAAFGFNQTNYHAPGLPDYASAVTVELREQNGTHHVKVLFWPPNNPFHYQDITAEVSDCDEKCDLEQFLKRSEPYKVEDAKELCDTLLFGASVRPTTSLLSLISLLFIVGVLFTM</sequence>
<dbReference type="SUPFAM" id="SSF53254">
    <property type="entry name" value="Phosphoglycerate mutase-like"/>
    <property type="match status" value="1"/>
</dbReference>
<evidence type="ECO:0000256" key="6">
    <source>
        <dbReference type="ARBA" id="ARBA00023157"/>
    </source>
</evidence>
<evidence type="ECO:0000256" key="7">
    <source>
        <dbReference type="ARBA" id="ARBA00023180"/>
    </source>
</evidence>
<proteinExistence type="inferred from homology"/>
<keyword evidence="8" id="KW-1133">Transmembrane helix</keyword>
<dbReference type="Proteomes" id="UP000659654">
    <property type="component" value="Unassembled WGS sequence"/>
</dbReference>
<dbReference type="AlphaFoldDB" id="A0A1I7SCN9"/>
<keyword evidence="8" id="KW-0812">Transmembrane</keyword>
<dbReference type="InterPro" id="IPR033379">
    <property type="entry name" value="Acid_Pase_AS"/>
</dbReference>
<dbReference type="EC" id="3.1.3.2" evidence="3"/>
<keyword evidence="8" id="KW-0472">Membrane</keyword>
<dbReference type="EMBL" id="CAJFDI010000002">
    <property type="protein sequence ID" value="CAD5213958.1"/>
    <property type="molecule type" value="Genomic_DNA"/>
</dbReference>
<dbReference type="Proteomes" id="UP000095284">
    <property type="component" value="Unplaced"/>
</dbReference>
<evidence type="ECO:0000256" key="2">
    <source>
        <dbReference type="ARBA" id="ARBA00005375"/>
    </source>
</evidence>
<evidence type="ECO:0000256" key="1">
    <source>
        <dbReference type="ARBA" id="ARBA00000032"/>
    </source>
</evidence>
<keyword evidence="4 9" id="KW-0732">Signal</keyword>
<feature type="signal peptide" evidence="9">
    <location>
        <begin position="1"/>
        <end position="17"/>
    </location>
</feature>
<dbReference type="OrthoDB" id="258392at2759"/>
<evidence type="ECO:0000256" key="3">
    <source>
        <dbReference type="ARBA" id="ARBA00012646"/>
    </source>
</evidence>
<dbReference type="PROSITE" id="PS00616">
    <property type="entry name" value="HIS_ACID_PHOSPHAT_1"/>
    <property type="match status" value="1"/>
</dbReference>
<evidence type="ECO:0000256" key="4">
    <source>
        <dbReference type="ARBA" id="ARBA00022729"/>
    </source>
</evidence>
<accession>A0A1I7SCN9</accession>
<dbReference type="CDD" id="cd07061">
    <property type="entry name" value="HP_HAP_like"/>
    <property type="match status" value="1"/>
</dbReference>
<evidence type="ECO:0000313" key="11">
    <source>
        <dbReference type="Proteomes" id="UP000095284"/>
    </source>
</evidence>
<protein>
    <recommendedName>
        <fullName evidence="3">acid phosphatase</fullName>
        <ecNumber evidence="3">3.1.3.2</ecNumber>
    </recommendedName>
</protein>
<evidence type="ECO:0000256" key="5">
    <source>
        <dbReference type="ARBA" id="ARBA00022801"/>
    </source>
</evidence>
<feature type="transmembrane region" description="Helical" evidence="8">
    <location>
        <begin position="424"/>
        <end position="442"/>
    </location>
</feature>
<feature type="chain" id="PRO_5036022155" description="acid phosphatase" evidence="9">
    <location>
        <begin position="18"/>
        <end position="443"/>
    </location>
</feature>
<dbReference type="InterPro" id="IPR000560">
    <property type="entry name" value="His_Pase_clade-2"/>
</dbReference>
<keyword evidence="7" id="KW-0325">Glycoprotein</keyword>
<dbReference type="PANTHER" id="PTHR11567">
    <property type="entry name" value="ACID PHOSPHATASE-RELATED"/>
    <property type="match status" value="1"/>
</dbReference>
<comment type="catalytic activity">
    <reaction evidence="1">
        <text>a phosphate monoester + H2O = an alcohol + phosphate</text>
        <dbReference type="Rhea" id="RHEA:15017"/>
        <dbReference type="ChEBI" id="CHEBI:15377"/>
        <dbReference type="ChEBI" id="CHEBI:30879"/>
        <dbReference type="ChEBI" id="CHEBI:43474"/>
        <dbReference type="ChEBI" id="CHEBI:67140"/>
        <dbReference type="EC" id="3.1.3.2"/>
    </reaction>
</comment>
<dbReference type="SMR" id="A0A1I7SCN9"/>
<dbReference type="eggNOG" id="KOG3720">
    <property type="taxonomic scope" value="Eukaryota"/>
</dbReference>
<keyword evidence="12" id="KW-1185">Reference proteome</keyword>
<dbReference type="InterPro" id="IPR050645">
    <property type="entry name" value="Histidine_acid_phosphatase"/>
</dbReference>
<evidence type="ECO:0000313" key="12">
    <source>
        <dbReference type="Proteomes" id="UP000659654"/>
    </source>
</evidence>
<keyword evidence="6" id="KW-1015">Disulfide bond</keyword>
<gene>
    <name evidence="10" type="ORF">BXYJ_LOCUS3290</name>
</gene>
<dbReference type="Proteomes" id="UP000582659">
    <property type="component" value="Unassembled WGS sequence"/>
</dbReference>
<evidence type="ECO:0000313" key="13">
    <source>
        <dbReference type="WBParaSite" id="BXY_1079100.1"/>
    </source>
</evidence>
<dbReference type="EMBL" id="CAJFCV020000002">
    <property type="protein sequence ID" value="CAG9093774.1"/>
    <property type="molecule type" value="Genomic_DNA"/>
</dbReference>
<evidence type="ECO:0000313" key="10">
    <source>
        <dbReference type="EMBL" id="CAD5213958.1"/>
    </source>
</evidence>
<keyword evidence="5" id="KW-0378">Hydrolase</keyword>
<dbReference type="Pfam" id="PF00328">
    <property type="entry name" value="His_Phos_2"/>
    <property type="match status" value="1"/>
</dbReference>